<gene>
    <name evidence="1" type="ORF">BTMF_LOCUS10098</name>
</gene>
<dbReference type="EMBL" id="UZAG01017353">
    <property type="protein sequence ID" value="VDO34295.1"/>
    <property type="molecule type" value="Genomic_DNA"/>
</dbReference>
<keyword evidence="2" id="KW-1185">Reference proteome</keyword>
<dbReference type="Proteomes" id="UP000280834">
    <property type="component" value="Unassembled WGS sequence"/>
</dbReference>
<sequence>MIRLIVVCPCKGAIERMNPSASSFPGSVSDQKTQTILEKISSDMGTSILELHAMVDAGRASGMHCSDESKKRSNPVFVIASENDIQF</sequence>
<accession>A0A0R3QWG2</accession>
<evidence type="ECO:0000313" key="3">
    <source>
        <dbReference type="WBParaSite" id="BTMF_0001207001-mRNA-1"/>
    </source>
</evidence>
<name>A0A0R3QWG2_9BILA</name>
<organism evidence="3">
    <name type="scientific">Brugia timori</name>
    <dbReference type="NCBI Taxonomy" id="42155"/>
    <lineage>
        <taxon>Eukaryota</taxon>
        <taxon>Metazoa</taxon>
        <taxon>Ecdysozoa</taxon>
        <taxon>Nematoda</taxon>
        <taxon>Chromadorea</taxon>
        <taxon>Rhabditida</taxon>
        <taxon>Spirurina</taxon>
        <taxon>Spiruromorpha</taxon>
        <taxon>Filarioidea</taxon>
        <taxon>Onchocercidae</taxon>
        <taxon>Brugia</taxon>
    </lineage>
</organism>
<evidence type="ECO:0000313" key="2">
    <source>
        <dbReference type="Proteomes" id="UP000280834"/>
    </source>
</evidence>
<evidence type="ECO:0000313" key="1">
    <source>
        <dbReference type="EMBL" id="VDO34295.1"/>
    </source>
</evidence>
<protein>
    <submittedName>
        <fullName evidence="3">60S ribosomal protein L12</fullName>
    </submittedName>
</protein>
<proteinExistence type="predicted"/>
<dbReference type="AlphaFoldDB" id="A0A0R3QWG2"/>
<reference evidence="3" key="1">
    <citation type="submission" date="2017-02" db="UniProtKB">
        <authorList>
            <consortium name="WormBaseParasite"/>
        </authorList>
    </citation>
    <scope>IDENTIFICATION</scope>
</reference>
<dbReference type="WBParaSite" id="BTMF_0001207001-mRNA-1">
    <property type="protein sequence ID" value="BTMF_0001207001-mRNA-1"/>
    <property type="gene ID" value="BTMF_0001207001"/>
</dbReference>
<reference evidence="1 2" key="2">
    <citation type="submission" date="2018-11" db="EMBL/GenBank/DDBJ databases">
        <authorList>
            <consortium name="Pathogen Informatics"/>
        </authorList>
    </citation>
    <scope>NUCLEOTIDE SEQUENCE [LARGE SCALE GENOMIC DNA]</scope>
</reference>